<dbReference type="GO" id="GO:0016740">
    <property type="term" value="F:transferase activity"/>
    <property type="evidence" value="ECO:0007669"/>
    <property type="project" value="UniProtKB-KW"/>
</dbReference>
<reference evidence="3 4" key="1">
    <citation type="submission" date="2019-08" db="EMBL/GenBank/DDBJ databases">
        <title>Agrococcus lahaulensis sp. nov., isolated from a cold desert of the Indian Himalayas.</title>
        <authorList>
            <person name="Qu J.H."/>
        </authorList>
    </citation>
    <scope>NUCLEOTIDE SEQUENCE [LARGE SCALE GENOMIC DNA]</scope>
    <source>
        <strain evidence="3 4">NS18</strain>
    </source>
</reference>
<evidence type="ECO:0000313" key="3">
    <source>
        <dbReference type="EMBL" id="KAA6430849.1"/>
    </source>
</evidence>
<keyword evidence="1" id="KW-0175">Coiled coil</keyword>
<dbReference type="PANTHER" id="PTHR43685:SF11">
    <property type="entry name" value="GLYCOSYLTRANSFERASE TAGX-RELATED"/>
    <property type="match status" value="1"/>
</dbReference>
<dbReference type="AlphaFoldDB" id="A0A5M8Q4T2"/>
<sequence>MAVDVAVVVRTKDRPLLLARALGSIDAQTERPRQLVVVNDGGDATEVERLLDAVRGTVADEVVVVHHEQPVGRPRGMNVGVRASSAATFVFHDDDDSWDPRFLERTAAHLAEHAHEAAVATRTAVVWERVEGDEVVELEREVYQARTTAVTLTETLYRNATPPICLVYRRSAYDAVDGYDDRLTALADWDLLLRVLRTSEVGFIDGEPLAFWHHRRDDTSATGNSAYADADAHAAFNLGIRDDYLRRSMASVDDLGAALFVADGFRRIDEKADAARAEASRVAHERTEAQRDHLEAVHASLAAELGRTREAVERMEHELAALRAQVARGVSGTIRSVGGRVARGLQTGAGRLRQPRSSD</sequence>
<evidence type="ECO:0000256" key="1">
    <source>
        <dbReference type="SAM" id="Coils"/>
    </source>
</evidence>
<keyword evidence="4" id="KW-1185">Reference proteome</keyword>
<keyword evidence="3" id="KW-0808">Transferase</keyword>
<dbReference type="Gene3D" id="3.90.550.10">
    <property type="entry name" value="Spore Coat Polysaccharide Biosynthesis Protein SpsA, Chain A"/>
    <property type="match status" value="1"/>
</dbReference>
<proteinExistence type="predicted"/>
<dbReference type="OrthoDB" id="153025at2"/>
<protein>
    <submittedName>
        <fullName evidence="3">Glycosyltransferase family 2 protein</fullName>
    </submittedName>
</protein>
<dbReference type="RefSeq" id="WP_146357801.1">
    <property type="nucleotide sequence ID" value="NZ_VOIR01000017.1"/>
</dbReference>
<dbReference type="Proteomes" id="UP000323221">
    <property type="component" value="Unassembled WGS sequence"/>
</dbReference>
<feature type="coiled-coil region" evidence="1">
    <location>
        <begin position="298"/>
        <end position="325"/>
    </location>
</feature>
<dbReference type="InterPro" id="IPR029044">
    <property type="entry name" value="Nucleotide-diphossugar_trans"/>
</dbReference>
<dbReference type="EMBL" id="VOIR01000017">
    <property type="protein sequence ID" value="KAA6430849.1"/>
    <property type="molecule type" value="Genomic_DNA"/>
</dbReference>
<dbReference type="PANTHER" id="PTHR43685">
    <property type="entry name" value="GLYCOSYLTRANSFERASE"/>
    <property type="match status" value="1"/>
</dbReference>
<comment type="caution">
    <text evidence="3">The sequence shown here is derived from an EMBL/GenBank/DDBJ whole genome shotgun (WGS) entry which is preliminary data.</text>
</comment>
<dbReference type="InterPro" id="IPR050834">
    <property type="entry name" value="Glycosyltransf_2"/>
</dbReference>
<evidence type="ECO:0000259" key="2">
    <source>
        <dbReference type="Pfam" id="PF00535"/>
    </source>
</evidence>
<name>A0A5M8Q4T2_9MICO</name>
<organism evidence="3 4">
    <name type="scientific">Agrococcus sediminis</name>
    <dbReference type="NCBI Taxonomy" id="2599924"/>
    <lineage>
        <taxon>Bacteria</taxon>
        <taxon>Bacillati</taxon>
        <taxon>Actinomycetota</taxon>
        <taxon>Actinomycetes</taxon>
        <taxon>Micrococcales</taxon>
        <taxon>Microbacteriaceae</taxon>
        <taxon>Agrococcus</taxon>
    </lineage>
</organism>
<gene>
    <name evidence="3" type="ORF">FQ330_11775</name>
</gene>
<accession>A0A5M8Q4T2</accession>
<dbReference type="Pfam" id="PF00535">
    <property type="entry name" value="Glycos_transf_2"/>
    <property type="match status" value="1"/>
</dbReference>
<dbReference type="InterPro" id="IPR001173">
    <property type="entry name" value="Glyco_trans_2-like"/>
</dbReference>
<dbReference type="CDD" id="cd00761">
    <property type="entry name" value="Glyco_tranf_GTA_type"/>
    <property type="match status" value="1"/>
</dbReference>
<dbReference type="SUPFAM" id="SSF53448">
    <property type="entry name" value="Nucleotide-diphospho-sugar transferases"/>
    <property type="match status" value="1"/>
</dbReference>
<evidence type="ECO:0000313" key="4">
    <source>
        <dbReference type="Proteomes" id="UP000323221"/>
    </source>
</evidence>
<feature type="domain" description="Glycosyltransferase 2-like" evidence="2">
    <location>
        <begin position="7"/>
        <end position="138"/>
    </location>
</feature>